<evidence type="ECO:0000259" key="2">
    <source>
        <dbReference type="Pfam" id="PF08241"/>
    </source>
</evidence>
<dbReference type="GO" id="GO:0008757">
    <property type="term" value="F:S-adenosylmethionine-dependent methyltransferase activity"/>
    <property type="evidence" value="ECO:0007669"/>
    <property type="project" value="InterPro"/>
</dbReference>
<feature type="domain" description="Methyltransferase type 11" evidence="2">
    <location>
        <begin position="107"/>
        <end position="202"/>
    </location>
</feature>
<dbReference type="Pfam" id="PF08241">
    <property type="entry name" value="Methyltransf_11"/>
    <property type="match status" value="1"/>
</dbReference>
<protein>
    <recommendedName>
        <fullName evidence="2">Methyltransferase type 11 domain-containing protein</fullName>
    </recommendedName>
</protein>
<evidence type="ECO:0000256" key="1">
    <source>
        <dbReference type="ARBA" id="ARBA00022679"/>
    </source>
</evidence>
<sequence length="263" mass="28529">MASDGDGAVAAPSASPNLSKAFAAGKVQGAVDAEGSEVCEACVAFSSEHYPNGLNANFFDGSEAEVVESHIKKFENPESRDIAKAVPDIMKVLKEEVGLTKRSVIADMGAGTGLFLNVLSEEAKSVFAVEISPHFQEYLRKQVKVRRLQNVTVVAGTALDPCLPPASVDVVFLCDVYHHIEYPKTVCKRLLESLRPGGRLVVIDFIRDEAVHKSHPPGWILQHVRAGQEVFRAEIESVGFRLVSEPAVPSLAENYFMIFAPPL</sequence>
<dbReference type="SUPFAM" id="SSF53335">
    <property type="entry name" value="S-adenosyl-L-methionine-dependent methyltransferases"/>
    <property type="match status" value="1"/>
</dbReference>
<dbReference type="PANTHER" id="PTHR43861:SF3">
    <property type="entry name" value="PUTATIVE (AFU_ORTHOLOGUE AFUA_2G14390)-RELATED"/>
    <property type="match status" value="1"/>
</dbReference>
<dbReference type="PANTHER" id="PTHR43861">
    <property type="entry name" value="TRANS-ACONITATE 2-METHYLTRANSFERASE-RELATED"/>
    <property type="match status" value="1"/>
</dbReference>
<accession>A0A7S4Q4H1</accession>
<keyword evidence="1" id="KW-0808">Transferase</keyword>
<name>A0A7S4Q4H1_9DINO</name>
<organism evidence="3">
    <name type="scientific">Alexandrium monilatum</name>
    <dbReference type="NCBI Taxonomy" id="311494"/>
    <lineage>
        <taxon>Eukaryota</taxon>
        <taxon>Sar</taxon>
        <taxon>Alveolata</taxon>
        <taxon>Dinophyceae</taxon>
        <taxon>Gonyaulacales</taxon>
        <taxon>Pyrocystaceae</taxon>
        <taxon>Alexandrium</taxon>
    </lineage>
</organism>
<dbReference type="EMBL" id="HBNR01016828">
    <property type="protein sequence ID" value="CAE4571479.1"/>
    <property type="molecule type" value="Transcribed_RNA"/>
</dbReference>
<dbReference type="AlphaFoldDB" id="A0A7S4Q4H1"/>
<dbReference type="CDD" id="cd02440">
    <property type="entry name" value="AdoMet_MTases"/>
    <property type="match status" value="1"/>
</dbReference>
<dbReference type="Gene3D" id="3.40.50.150">
    <property type="entry name" value="Vaccinia Virus protein VP39"/>
    <property type="match status" value="1"/>
</dbReference>
<proteinExistence type="predicted"/>
<gene>
    <name evidence="3" type="ORF">AMON00008_LOCUS11098</name>
</gene>
<dbReference type="InterPro" id="IPR029063">
    <property type="entry name" value="SAM-dependent_MTases_sf"/>
</dbReference>
<reference evidence="3" key="1">
    <citation type="submission" date="2021-01" db="EMBL/GenBank/DDBJ databases">
        <authorList>
            <person name="Corre E."/>
            <person name="Pelletier E."/>
            <person name="Niang G."/>
            <person name="Scheremetjew M."/>
            <person name="Finn R."/>
            <person name="Kale V."/>
            <person name="Holt S."/>
            <person name="Cochrane G."/>
            <person name="Meng A."/>
            <person name="Brown T."/>
            <person name="Cohen L."/>
        </authorList>
    </citation>
    <scope>NUCLEOTIDE SEQUENCE</scope>
    <source>
        <strain evidence="3">CCMP3105</strain>
    </source>
</reference>
<evidence type="ECO:0000313" key="3">
    <source>
        <dbReference type="EMBL" id="CAE4571479.1"/>
    </source>
</evidence>
<dbReference type="InterPro" id="IPR013216">
    <property type="entry name" value="Methyltransf_11"/>
</dbReference>